<dbReference type="Gene3D" id="3.20.20.20">
    <property type="entry name" value="Dihydropteroate synthase-like"/>
    <property type="match status" value="1"/>
</dbReference>
<accession>A0ABT8TCV1</accession>
<proteinExistence type="predicted"/>
<keyword evidence="6" id="KW-0479">Metal-binding</keyword>
<dbReference type="SUPFAM" id="SSF51717">
    <property type="entry name" value="Dihydropteroate synthetase-like"/>
    <property type="match status" value="1"/>
</dbReference>
<dbReference type="Proteomes" id="UP001171111">
    <property type="component" value="Unassembled WGS sequence"/>
</dbReference>
<reference evidence="10 11" key="1">
    <citation type="submission" date="2023-06" db="EMBL/GenBank/DDBJ databases">
        <title>Campylobacter magnum sp. nov., isolated from cecal contents of domestic pigs (Sus scrofa domesticus).</title>
        <authorList>
            <person name="Papic B."/>
            <person name="Gruntar I."/>
        </authorList>
    </citation>
    <scope>NUCLEOTIDE SEQUENCE [LARGE SCALE GENOMIC DNA]</scope>
    <source>
        <strain evidence="11">34484-21</strain>
    </source>
</reference>
<evidence type="ECO:0000313" key="11">
    <source>
        <dbReference type="Proteomes" id="UP001171111"/>
    </source>
</evidence>
<evidence type="ECO:0000256" key="4">
    <source>
        <dbReference type="ARBA" id="ARBA00012458"/>
    </source>
</evidence>
<dbReference type="PROSITE" id="PS50972">
    <property type="entry name" value="PTERIN_BINDING"/>
    <property type="match status" value="1"/>
</dbReference>
<comment type="pathway">
    <text evidence="3">Cofactor biosynthesis; tetrahydrofolate biosynthesis; 7,8-dihydrofolate from 2-amino-4-hydroxy-6-hydroxymethyl-7,8-dihydropteridine diphosphate and 4-aminobenzoate: step 1/2.</text>
</comment>
<keyword evidence="7" id="KW-0460">Magnesium</keyword>
<comment type="caution">
    <text evidence="10">The sequence shown here is derived from an EMBL/GenBank/DDBJ whole genome shotgun (WGS) entry which is preliminary data.</text>
</comment>
<evidence type="ECO:0000256" key="6">
    <source>
        <dbReference type="ARBA" id="ARBA00022723"/>
    </source>
</evidence>
<dbReference type="InterPro" id="IPR000489">
    <property type="entry name" value="Pterin-binding_dom"/>
</dbReference>
<dbReference type="InterPro" id="IPR045031">
    <property type="entry name" value="DHP_synth-like"/>
</dbReference>
<organism evidence="10 11">
    <name type="scientific">Campylobacter magnus</name>
    <dbReference type="NCBI Taxonomy" id="3026462"/>
    <lineage>
        <taxon>Bacteria</taxon>
        <taxon>Pseudomonadati</taxon>
        <taxon>Campylobacterota</taxon>
        <taxon>Epsilonproteobacteria</taxon>
        <taxon>Campylobacterales</taxon>
        <taxon>Campylobacteraceae</taxon>
        <taxon>Campylobacter</taxon>
    </lineage>
</organism>
<evidence type="ECO:0000313" key="10">
    <source>
        <dbReference type="EMBL" id="MDO2409692.1"/>
    </source>
</evidence>
<evidence type="ECO:0000256" key="5">
    <source>
        <dbReference type="ARBA" id="ARBA00022679"/>
    </source>
</evidence>
<dbReference type="PANTHER" id="PTHR20941:SF1">
    <property type="entry name" value="FOLIC ACID SYNTHESIS PROTEIN FOL1"/>
    <property type="match status" value="1"/>
</dbReference>
<dbReference type="PANTHER" id="PTHR20941">
    <property type="entry name" value="FOLATE SYNTHESIS PROTEINS"/>
    <property type="match status" value="1"/>
</dbReference>
<evidence type="ECO:0000256" key="7">
    <source>
        <dbReference type="ARBA" id="ARBA00022842"/>
    </source>
</evidence>
<evidence type="ECO:0000256" key="8">
    <source>
        <dbReference type="ARBA" id="ARBA00022909"/>
    </source>
</evidence>
<gene>
    <name evidence="10" type="primary">folP</name>
    <name evidence="10" type="ORF">Q2362_06225</name>
</gene>
<evidence type="ECO:0000256" key="1">
    <source>
        <dbReference type="ARBA" id="ARBA00000012"/>
    </source>
</evidence>
<sequence>MKIQKISAKSDFNALCTKLKVHKMGKKIMSEKKELHFFLIKEISLAAINILKQDALSCGAEVLSPENAILGGKELSQAVLIANEKQLKSLEKKEALQDFGLKELSRYLKLEFPNTKISPNPEIMGVLNMTDDSFNPKSRVDEKSIANRASQMIESGASWLDIGAASTRPDSVYIGSRAEFERVKSAVDILKSSNIAKKTKLSIDTFDENCAKYALENGITLLNDISANTALAKIASEYGAKYCLMHGGIKGSSEPVNGDIIELVDEFFERKIKECENVGLKRENIILDIGIGFGKSHEQGLVLIKNLEHFLRFGCPLLVGASRKSIINAYHPSSVENRLAGTLFLHQKAIENGASIIRVHDSFEHAQLLALYSAYKAL</sequence>
<evidence type="ECO:0000256" key="2">
    <source>
        <dbReference type="ARBA" id="ARBA00001946"/>
    </source>
</evidence>
<dbReference type="EC" id="2.5.1.15" evidence="4"/>
<comment type="cofactor">
    <cofactor evidence="2">
        <name>Mg(2+)</name>
        <dbReference type="ChEBI" id="CHEBI:18420"/>
    </cofactor>
</comment>
<keyword evidence="5 10" id="KW-0808">Transferase</keyword>
<dbReference type="EMBL" id="JAULJQ010000007">
    <property type="protein sequence ID" value="MDO2409692.1"/>
    <property type="molecule type" value="Genomic_DNA"/>
</dbReference>
<dbReference type="Pfam" id="PF00809">
    <property type="entry name" value="Pterin_bind"/>
    <property type="match status" value="1"/>
</dbReference>
<evidence type="ECO:0000259" key="9">
    <source>
        <dbReference type="PROSITE" id="PS50972"/>
    </source>
</evidence>
<comment type="catalytic activity">
    <reaction evidence="1">
        <text>(7,8-dihydropterin-6-yl)methyl diphosphate + 4-aminobenzoate = 7,8-dihydropteroate + diphosphate</text>
        <dbReference type="Rhea" id="RHEA:19949"/>
        <dbReference type="ChEBI" id="CHEBI:17836"/>
        <dbReference type="ChEBI" id="CHEBI:17839"/>
        <dbReference type="ChEBI" id="CHEBI:33019"/>
        <dbReference type="ChEBI" id="CHEBI:72950"/>
        <dbReference type="EC" id="2.5.1.15"/>
    </reaction>
</comment>
<dbReference type="GO" id="GO:0004156">
    <property type="term" value="F:dihydropteroate synthase activity"/>
    <property type="evidence" value="ECO:0007669"/>
    <property type="project" value="UniProtKB-EC"/>
</dbReference>
<keyword evidence="11" id="KW-1185">Reference proteome</keyword>
<keyword evidence="8" id="KW-0289">Folate biosynthesis</keyword>
<name>A0ABT8TCV1_9BACT</name>
<dbReference type="InterPro" id="IPR011005">
    <property type="entry name" value="Dihydropteroate_synth-like_sf"/>
</dbReference>
<protein>
    <recommendedName>
        <fullName evidence="4">dihydropteroate synthase</fullName>
        <ecNumber evidence="4">2.5.1.15</ecNumber>
    </recommendedName>
</protein>
<dbReference type="CDD" id="cd00739">
    <property type="entry name" value="DHPS"/>
    <property type="match status" value="1"/>
</dbReference>
<dbReference type="RefSeq" id="WP_302244495.1">
    <property type="nucleotide sequence ID" value="NZ_JAULJQ010000007.1"/>
</dbReference>
<dbReference type="InterPro" id="IPR006390">
    <property type="entry name" value="DHP_synth_dom"/>
</dbReference>
<dbReference type="NCBIfam" id="TIGR01496">
    <property type="entry name" value="DHPS"/>
    <property type="match status" value="1"/>
</dbReference>
<evidence type="ECO:0000256" key="3">
    <source>
        <dbReference type="ARBA" id="ARBA00004763"/>
    </source>
</evidence>
<feature type="domain" description="Pterin-binding" evidence="9">
    <location>
        <begin position="121"/>
        <end position="370"/>
    </location>
</feature>